<evidence type="ECO:0000313" key="1">
    <source>
        <dbReference type="EMBL" id="GHD21063.1"/>
    </source>
</evidence>
<keyword evidence="2" id="KW-1185">Reference proteome</keyword>
<gene>
    <name evidence="1" type="ORF">GCM10016234_34340</name>
</gene>
<name>A0A8J3GLE2_9HYPH</name>
<comment type="caution">
    <text evidence="1">The sequence shown here is derived from an EMBL/GenBank/DDBJ whole genome shotgun (WGS) entry which is preliminary data.</text>
</comment>
<reference evidence="1" key="2">
    <citation type="submission" date="2020-09" db="EMBL/GenBank/DDBJ databases">
        <authorList>
            <person name="Sun Q."/>
            <person name="Kim S."/>
        </authorList>
    </citation>
    <scope>NUCLEOTIDE SEQUENCE</scope>
    <source>
        <strain evidence="1">KCTC 42249</strain>
    </source>
</reference>
<sequence length="85" mass="9662">MRAGFDMSNVVTLHTDKRWKAVIEYNGGRGLESATHYFEEVSELHLIIEHGTDWNHLAQCVLTLNRTDDGSAQNMQGKVRSNEKC</sequence>
<dbReference type="EMBL" id="BMZQ01000003">
    <property type="protein sequence ID" value="GHD21063.1"/>
    <property type="molecule type" value="Genomic_DNA"/>
</dbReference>
<dbReference type="Proteomes" id="UP000630142">
    <property type="component" value="Unassembled WGS sequence"/>
</dbReference>
<protein>
    <submittedName>
        <fullName evidence="1">Uncharacterized protein</fullName>
    </submittedName>
</protein>
<organism evidence="1 2">
    <name type="scientific">Tianweitania populi</name>
    <dbReference type="NCBI Taxonomy" id="1607949"/>
    <lineage>
        <taxon>Bacteria</taxon>
        <taxon>Pseudomonadati</taxon>
        <taxon>Pseudomonadota</taxon>
        <taxon>Alphaproteobacteria</taxon>
        <taxon>Hyphomicrobiales</taxon>
        <taxon>Phyllobacteriaceae</taxon>
        <taxon>Tianweitania</taxon>
    </lineage>
</organism>
<accession>A0A8J3GLE2</accession>
<proteinExistence type="predicted"/>
<reference evidence="1" key="1">
    <citation type="journal article" date="2014" name="Int. J. Syst. Evol. Microbiol.">
        <title>Complete genome sequence of Corynebacterium casei LMG S-19264T (=DSM 44701T), isolated from a smear-ripened cheese.</title>
        <authorList>
            <consortium name="US DOE Joint Genome Institute (JGI-PGF)"/>
            <person name="Walter F."/>
            <person name="Albersmeier A."/>
            <person name="Kalinowski J."/>
            <person name="Ruckert C."/>
        </authorList>
    </citation>
    <scope>NUCLEOTIDE SEQUENCE</scope>
    <source>
        <strain evidence="1">KCTC 42249</strain>
    </source>
</reference>
<dbReference type="AlphaFoldDB" id="A0A8J3GLE2"/>
<evidence type="ECO:0000313" key="2">
    <source>
        <dbReference type="Proteomes" id="UP000630142"/>
    </source>
</evidence>